<dbReference type="InterPro" id="IPR002130">
    <property type="entry name" value="Cyclophilin-type_PPIase_dom"/>
</dbReference>
<evidence type="ECO:0000313" key="5">
    <source>
        <dbReference type="EMBL" id="NNG40823.1"/>
    </source>
</evidence>
<evidence type="ECO:0000256" key="1">
    <source>
        <dbReference type="ARBA" id="ARBA00002388"/>
    </source>
</evidence>
<comment type="function">
    <text evidence="1 2">PPIases accelerate the folding of proteins. It catalyzes the cis-trans isomerization of proline imidic peptide bonds in oligopeptides.</text>
</comment>
<feature type="region of interest" description="Disordered" evidence="3">
    <location>
        <begin position="1"/>
        <end position="24"/>
    </location>
</feature>
<dbReference type="PRINTS" id="PR00153">
    <property type="entry name" value="CSAPPISMRASE"/>
</dbReference>
<dbReference type="AlphaFoldDB" id="A0A849AL81"/>
<dbReference type="PROSITE" id="PS50072">
    <property type="entry name" value="CSA_PPIASE_2"/>
    <property type="match status" value="1"/>
</dbReference>
<dbReference type="SUPFAM" id="SSF50891">
    <property type="entry name" value="Cyclophilin-like"/>
    <property type="match status" value="1"/>
</dbReference>
<dbReference type="Proteomes" id="UP000557772">
    <property type="component" value="Unassembled WGS sequence"/>
</dbReference>
<evidence type="ECO:0000256" key="2">
    <source>
        <dbReference type="RuleBase" id="RU363019"/>
    </source>
</evidence>
<organism evidence="5 6">
    <name type="scientific">Flexivirga aerilata</name>
    <dbReference type="NCBI Taxonomy" id="1656889"/>
    <lineage>
        <taxon>Bacteria</taxon>
        <taxon>Bacillati</taxon>
        <taxon>Actinomycetota</taxon>
        <taxon>Actinomycetes</taxon>
        <taxon>Micrococcales</taxon>
        <taxon>Dermacoccaceae</taxon>
        <taxon>Flexivirga</taxon>
    </lineage>
</organism>
<comment type="caution">
    <text evidence="5">The sequence shown here is derived from an EMBL/GenBank/DDBJ whole genome shotgun (WGS) entry which is preliminary data.</text>
</comment>
<evidence type="ECO:0000256" key="3">
    <source>
        <dbReference type="SAM" id="MobiDB-lite"/>
    </source>
</evidence>
<dbReference type="EMBL" id="JABENB010000003">
    <property type="protein sequence ID" value="NNG40823.1"/>
    <property type="molecule type" value="Genomic_DNA"/>
</dbReference>
<dbReference type="Pfam" id="PF00160">
    <property type="entry name" value="Pro_isomerase"/>
    <property type="match status" value="1"/>
</dbReference>
<accession>A0A849AL81</accession>
<evidence type="ECO:0000259" key="4">
    <source>
        <dbReference type="PROSITE" id="PS50072"/>
    </source>
</evidence>
<gene>
    <name evidence="5" type="ORF">HJ588_16305</name>
</gene>
<sequence>MVAVTTLTACGSSSPNPNRQSASLGLASAEAVSGITCTTPPTPQSDPPTYSLPDKATAAGKTFVAKVVTNCGVITFELDGSKAPQTVASFVQLAGRYWNDSPCHRVTTSGIFVLQCGDPTGTGNGTPGYGFGIENAPATGLYPAGSVAMARTQDPNSNGGQFFIVYADTQLPTEGGGYSIFGKVTGGLDIVQAVAKAGTENPSGDGPPKQPVSIIKVTVTEKKA</sequence>
<comment type="catalytic activity">
    <reaction evidence="2">
        <text>[protein]-peptidylproline (omega=180) = [protein]-peptidylproline (omega=0)</text>
        <dbReference type="Rhea" id="RHEA:16237"/>
        <dbReference type="Rhea" id="RHEA-COMP:10747"/>
        <dbReference type="Rhea" id="RHEA-COMP:10748"/>
        <dbReference type="ChEBI" id="CHEBI:83833"/>
        <dbReference type="ChEBI" id="CHEBI:83834"/>
        <dbReference type="EC" id="5.2.1.8"/>
    </reaction>
</comment>
<evidence type="ECO:0000313" key="6">
    <source>
        <dbReference type="Proteomes" id="UP000557772"/>
    </source>
</evidence>
<feature type="compositionally biased region" description="Polar residues" evidence="3">
    <location>
        <begin position="1"/>
        <end position="23"/>
    </location>
</feature>
<protein>
    <recommendedName>
        <fullName evidence="2">Peptidyl-prolyl cis-trans isomerase</fullName>
        <shortName evidence="2">PPIase</shortName>
        <ecNumber evidence="2">5.2.1.8</ecNumber>
    </recommendedName>
</protein>
<keyword evidence="6" id="KW-1185">Reference proteome</keyword>
<keyword evidence="2 5" id="KW-0413">Isomerase</keyword>
<feature type="domain" description="PPIase cyclophilin-type" evidence="4">
    <location>
        <begin position="72"/>
        <end position="219"/>
    </location>
</feature>
<reference evidence="5 6" key="1">
    <citation type="submission" date="2020-05" db="EMBL/GenBank/DDBJ databases">
        <title>Flexivirga sp. ID2601S isolated from air conditioner.</title>
        <authorList>
            <person name="Kim D.H."/>
        </authorList>
    </citation>
    <scope>NUCLEOTIDE SEQUENCE [LARGE SCALE GENOMIC DNA]</scope>
    <source>
        <strain evidence="5 6">ID2601S</strain>
    </source>
</reference>
<name>A0A849AL81_9MICO</name>
<dbReference type="PANTHER" id="PTHR45625:SF3">
    <property type="entry name" value="PEPTIDYL-PROLYL CIS-TRANS ISOMERASE B-RELATED"/>
    <property type="match status" value="1"/>
</dbReference>
<dbReference type="PANTHER" id="PTHR45625">
    <property type="entry name" value="PEPTIDYL-PROLYL CIS-TRANS ISOMERASE-RELATED"/>
    <property type="match status" value="1"/>
</dbReference>
<dbReference type="Gene3D" id="2.40.100.10">
    <property type="entry name" value="Cyclophilin-like"/>
    <property type="match status" value="1"/>
</dbReference>
<dbReference type="GO" id="GO:0003755">
    <property type="term" value="F:peptidyl-prolyl cis-trans isomerase activity"/>
    <property type="evidence" value="ECO:0007669"/>
    <property type="project" value="UniProtKB-UniRule"/>
</dbReference>
<proteinExistence type="inferred from homology"/>
<comment type="similarity">
    <text evidence="2">Belongs to the cyclophilin-type PPIase family.</text>
</comment>
<dbReference type="InterPro" id="IPR029000">
    <property type="entry name" value="Cyclophilin-like_dom_sf"/>
</dbReference>
<keyword evidence="2" id="KW-0697">Rotamase</keyword>
<dbReference type="EC" id="5.2.1.8" evidence="2"/>
<dbReference type="InterPro" id="IPR044666">
    <property type="entry name" value="Cyclophilin_A-like"/>
</dbReference>